<evidence type="ECO:0000313" key="12">
    <source>
        <dbReference type="RefSeq" id="XP_065649829.1"/>
    </source>
</evidence>
<keyword evidence="7 9" id="KW-0496">Mitochondrion</keyword>
<comment type="function">
    <text evidence="9">Mediates the uptake of pyruvate into mitochondria.</text>
</comment>
<protein>
    <recommendedName>
        <fullName evidence="9">Mitochondrial pyruvate carrier</fullName>
    </recommendedName>
</protein>
<reference evidence="10" key="1">
    <citation type="journal article" date="2013" name="Genome Biol. Evol.">
        <title>Punctuated emergences of genetic and phenotypic innovations in eumetazoan, bilaterian, euteleostome, and hominidae ancestors.</title>
        <authorList>
            <person name="Wenger Y."/>
            <person name="Galliot B."/>
        </authorList>
    </citation>
    <scope>NUCLEOTIDE SEQUENCE</scope>
    <source>
        <tissue evidence="10">Whole animals</tissue>
    </source>
</reference>
<keyword evidence="12" id="KW-0670">Pyruvate</keyword>
<gene>
    <name evidence="10" type="primary">BRP44</name>
    <name evidence="12" type="synonym">LOC100201845</name>
</gene>
<keyword evidence="3 9" id="KW-0813">Transport</keyword>
<comment type="subcellular location">
    <subcellularLocation>
        <location evidence="1 9">Mitochondrion inner membrane</location>
        <topology evidence="1 9">Multi-pass membrane protein</topology>
    </subcellularLocation>
</comment>
<keyword evidence="5 9" id="KW-0999">Mitochondrion inner membrane</keyword>
<dbReference type="AlphaFoldDB" id="T2MHP3"/>
<dbReference type="Proteomes" id="UP001652625">
    <property type="component" value="Chromosome 03"/>
</dbReference>
<evidence type="ECO:0000256" key="7">
    <source>
        <dbReference type="ARBA" id="ARBA00023128"/>
    </source>
</evidence>
<proteinExistence type="evidence at transcript level"/>
<dbReference type="RefSeq" id="XP_065649829.1">
    <property type="nucleotide sequence ID" value="XM_065793757.1"/>
</dbReference>
<name>T2MHP3_HYDVU</name>
<evidence type="ECO:0000256" key="3">
    <source>
        <dbReference type="ARBA" id="ARBA00022448"/>
    </source>
</evidence>
<dbReference type="RefSeq" id="XP_002156260.1">
    <property type="nucleotide sequence ID" value="XM_002156224.3"/>
</dbReference>
<evidence type="ECO:0000256" key="1">
    <source>
        <dbReference type="ARBA" id="ARBA00004448"/>
    </source>
</evidence>
<dbReference type="EMBL" id="HAAD01005382">
    <property type="protein sequence ID" value="CDG71614.1"/>
    <property type="molecule type" value="mRNA"/>
</dbReference>
<evidence type="ECO:0000313" key="10">
    <source>
        <dbReference type="EMBL" id="CDG71614.1"/>
    </source>
</evidence>
<evidence type="ECO:0000256" key="4">
    <source>
        <dbReference type="ARBA" id="ARBA00022692"/>
    </source>
</evidence>
<evidence type="ECO:0000256" key="9">
    <source>
        <dbReference type="RuleBase" id="RU363100"/>
    </source>
</evidence>
<evidence type="ECO:0000256" key="6">
    <source>
        <dbReference type="ARBA" id="ARBA00022989"/>
    </source>
</evidence>
<dbReference type="KEGG" id="hmg:100201845"/>
<dbReference type="InterPro" id="IPR005336">
    <property type="entry name" value="MPC"/>
</dbReference>
<evidence type="ECO:0000313" key="11">
    <source>
        <dbReference type="Proteomes" id="UP001652625"/>
    </source>
</evidence>
<evidence type="ECO:0000256" key="5">
    <source>
        <dbReference type="ARBA" id="ARBA00022792"/>
    </source>
</evidence>
<keyword evidence="11" id="KW-1185">Reference proteome</keyword>
<organism evidence="10">
    <name type="scientific">Hydra vulgaris</name>
    <name type="common">Hydra</name>
    <name type="synonym">Hydra attenuata</name>
    <dbReference type="NCBI Taxonomy" id="6087"/>
    <lineage>
        <taxon>Eukaryota</taxon>
        <taxon>Metazoa</taxon>
        <taxon>Cnidaria</taxon>
        <taxon>Hydrozoa</taxon>
        <taxon>Hydroidolina</taxon>
        <taxon>Anthoathecata</taxon>
        <taxon>Aplanulata</taxon>
        <taxon>Hydridae</taxon>
        <taxon>Hydra</taxon>
    </lineage>
</organism>
<accession>T2MHP3</accession>
<dbReference type="GO" id="GO:0006850">
    <property type="term" value="P:pyruvate import into mitochondria"/>
    <property type="evidence" value="ECO:0007669"/>
    <property type="project" value="InterPro"/>
</dbReference>
<dbReference type="Pfam" id="PF03650">
    <property type="entry name" value="MPC"/>
    <property type="match status" value="1"/>
</dbReference>
<comment type="similarity">
    <text evidence="2 9">Belongs to the mitochondrial pyruvate carrier (MPC) (TC 2.A.105) family.</text>
</comment>
<evidence type="ECO:0000256" key="2">
    <source>
        <dbReference type="ARBA" id="ARBA00006416"/>
    </source>
</evidence>
<dbReference type="GeneID" id="100201845"/>
<sequence>MSAVYTRVIMLLEKRVPAKMMPFWQHPAGPKTIHFWAPFFKSGLVIAGLSDLKRPVEKLSFSQSLSLGLTGCIWSRYCTVIIPVNWYLFSVNLFLGGVGATQCCRVLLYRQELEKEGKVLPPLF</sequence>
<dbReference type="OMA" id="PQQFAIC"/>
<keyword evidence="6" id="KW-1133">Transmembrane helix</keyword>
<evidence type="ECO:0000256" key="8">
    <source>
        <dbReference type="ARBA" id="ARBA00023136"/>
    </source>
</evidence>
<dbReference type="OrthoDB" id="869189at2759"/>
<dbReference type="GO" id="GO:0005743">
    <property type="term" value="C:mitochondrial inner membrane"/>
    <property type="evidence" value="ECO:0007669"/>
    <property type="project" value="UniProtKB-SubCell"/>
</dbReference>
<keyword evidence="8" id="KW-0472">Membrane</keyword>
<keyword evidence="4" id="KW-0812">Transmembrane</keyword>
<reference evidence="12" key="2">
    <citation type="submission" date="2025-05" db="UniProtKB">
        <authorList>
            <consortium name="RefSeq"/>
        </authorList>
    </citation>
    <scope>IDENTIFICATION</scope>
</reference>